<dbReference type="SMART" id="SM00470">
    <property type="entry name" value="ParB"/>
    <property type="match status" value="1"/>
</dbReference>
<dbReference type="GO" id="GO:0005694">
    <property type="term" value="C:chromosome"/>
    <property type="evidence" value="ECO:0007669"/>
    <property type="project" value="TreeGrafter"/>
</dbReference>
<dbReference type="InterPro" id="IPR017819">
    <property type="entry name" value="Plasmid_partition_RepB"/>
</dbReference>
<dbReference type="InterPro" id="IPR036086">
    <property type="entry name" value="ParB/Sulfiredoxin_sf"/>
</dbReference>
<name>A0A1I4IQL0_9HYPH</name>
<dbReference type="GO" id="GO:0007059">
    <property type="term" value="P:chromosome segregation"/>
    <property type="evidence" value="ECO:0007669"/>
    <property type="project" value="TreeGrafter"/>
</dbReference>
<dbReference type="OrthoDB" id="7908920at2"/>
<proteinExistence type="inferred from homology"/>
<evidence type="ECO:0000256" key="1">
    <source>
        <dbReference type="ARBA" id="ARBA00006295"/>
    </source>
</evidence>
<dbReference type="RefSeq" id="WP_063987031.1">
    <property type="nucleotide sequence ID" value="NZ_FOSV01000018.1"/>
</dbReference>
<gene>
    <name evidence="4" type="ORF">SAMN04488125_11818</name>
</gene>
<dbReference type="Proteomes" id="UP000198804">
    <property type="component" value="Unassembled WGS sequence"/>
</dbReference>
<dbReference type="InterPro" id="IPR004437">
    <property type="entry name" value="ParB/RepB/Spo0J"/>
</dbReference>
<dbReference type="InterPro" id="IPR011111">
    <property type="entry name" value="Plasmid_RepB"/>
</dbReference>
<reference evidence="5" key="1">
    <citation type="submission" date="2016-10" db="EMBL/GenBank/DDBJ databases">
        <authorList>
            <person name="Varghese N."/>
            <person name="Submissions S."/>
        </authorList>
    </citation>
    <scope>NUCLEOTIDE SEQUENCE [LARGE SCALE GENOMIC DNA]</scope>
    <source>
        <strain evidence="5">CGMCC 1.6474</strain>
    </source>
</reference>
<evidence type="ECO:0000313" key="5">
    <source>
        <dbReference type="Proteomes" id="UP000198804"/>
    </source>
</evidence>
<dbReference type="Pfam" id="PF02195">
    <property type="entry name" value="ParB_N"/>
    <property type="match status" value="1"/>
</dbReference>
<keyword evidence="5" id="KW-1185">Reference proteome</keyword>
<evidence type="ECO:0000313" key="4">
    <source>
        <dbReference type="EMBL" id="SFL56669.1"/>
    </source>
</evidence>
<dbReference type="AlphaFoldDB" id="A0A1I4IQL0"/>
<dbReference type="GO" id="GO:0003677">
    <property type="term" value="F:DNA binding"/>
    <property type="evidence" value="ECO:0007669"/>
    <property type="project" value="InterPro"/>
</dbReference>
<dbReference type="STRING" id="414703.SAMN04488125_11818"/>
<dbReference type="InterPro" id="IPR003115">
    <property type="entry name" value="ParB_N"/>
</dbReference>
<dbReference type="Pfam" id="PF07506">
    <property type="entry name" value="RepB"/>
    <property type="match status" value="1"/>
</dbReference>
<dbReference type="NCBIfam" id="TIGR03454">
    <property type="entry name" value="partition_RepB"/>
    <property type="match status" value="1"/>
</dbReference>
<dbReference type="SUPFAM" id="SSF110849">
    <property type="entry name" value="ParB/Sulfiredoxin"/>
    <property type="match status" value="1"/>
</dbReference>
<dbReference type="Gene3D" id="3.90.1530.30">
    <property type="match status" value="1"/>
</dbReference>
<evidence type="ECO:0000259" key="3">
    <source>
        <dbReference type="SMART" id="SM00470"/>
    </source>
</evidence>
<feature type="region of interest" description="Disordered" evidence="2">
    <location>
        <begin position="24"/>
        <end position="46"/>
    </location>
</feature>
<protein>
    <submittedName>
        <fullName evidence="4">Chromosome partitioning protein, ParB family</fullName>
    </submittedName>
</protein>
<dbReference type="NCBIfam" id="TIGR00180">
    <property type="entry name" value="parB_part"/>
    <property type="match status" value="1"/>
</dbReference>
<dbReference type="EMBL" id="FOSV01000018">
    <property type="protein sequence ID" value="SFL56669.1"/>
    <property type="molecule type" value="Genomic_DNA"/>
</dbReference>
<dbReference type="CDD" id="cd16405">
    <property type="entry name" value="RepB_like_N"/>
    <property type="match status" value="1"/>
</dbReference>
<organism evidence="4 5">
    <name type="scientific">Methylorubrum salsuginis</name>
    <dbReference type="NCBI Taxonomy" id="414703"/>
    <lineage>
        <taxon>Bacteria</taxon>
        <taxon>Pseudomonadati</taxon>
        <taxon>Pseudomonadota</taxon>
        <taxon>Alphaproteobacteria</taxon>
        <taxon>Hyphomicrobiales</taxon>
        <taxon>Methylobacteriaceae</taxon>
        <taxon>Methylorubrum</taxon>
    </lineage>
</organism>
<dbReference type="PANTHER" id="PTHR33375">
    <property type="entry name" value="CHROMOSOME-PARTITIONING PROTEIN PARB-RELATED"/>
    <property type="match status" value="1"/>
</dbReference>
<sequence length="363" mass="38884">MARKNLLAGLLDPVEPAPLTELTAVNSSETEGTRDRSDRVPSPLVPSFAGRGAVGAMGRSLERLTSEVVSARVAEDQLKSGTVAVDLDPGLVDPSPAPDRLPVLDTPSEARFIEVIRAQGQQTPILVRPHPAVRGRYQVAFGHRRLRAAAALGRPVRALVRTLTDAELVVAQGQENNAREDLSFIERAAFALTLERLGHGRDVIMAALLVDKTELSRLIAVRRAVPDFVVAAIGPAPKAGRRRWMSLADRLASPDMQARATEIVAEDPFAALPSDLRFVRVFEAVKPVPSPAPPVAPAAKPAAVERATDARGLARIERTPTSVGLIIDETRHPAFGDFLVARLPELFAAFQREQAGATEASAP</sequence>
<dbReference type="InterPro" id="IPR050336">
    <property type="entry name" value="Chromosome_partition/occlusion"/>
</dbReference>
<dbReference type="InterPro" id="IPR037972">
    <property type="entry name" value="RepB_N"/>
</dbReference>
<dbReference type="SUPFAM" id="SSF109709">
    <property type="entry name" value="KorB DNA-binding domain-like"/>
    <property type="match status" value="1"/>
</dbReference>
<dbReference type="PANTHER" id="PTHR33375:SF1">
    <property type="entry name" value="CHROMOSOME-PARTITIONING PROTEIN PARB-RELATED"/>
    <property type="match status" value="1"/>
</dbReference>
<accession>A0A1I4IQL0</accession>
<evidence type="ECO:0000256" key="2">
    <source>
        <dbReference type="SAM" id="MobiDB-lite"/>
    </source>
</evidence>
<comment type="similarity">
    <text evidence="1">Belongs to the ParB family.</text>
</comment>
<feature type="domain" description="ParB-like N-terminal" evidence="3">
    <location>
        <begin position="85"/>
        <end position="177"/>
    </location>
</feature>